<reference evidence="9 10" key="1">
    <citation type="submission" date="2023-07" db="EMBL/GenBank/DDBJ databases">
        <title>Sorghum-associated microbial communities from plants grown in Nebraska, USA.</title>
        <authorList>
            <person name="Schachtman D."/>
        </authorList>
    </citation>
    <scope>NUCLEOTIDE SEQUENCE [LARGE SCALE GENOMIC DNA]</scope>
    <source>
        <strain evidence="9 10">BE308</strain>
    </source>
</reference>
<dbReference type="InterPro" id="IPR004358">
    <property type="entry name" value="Sig_transdc_His_kin-like_C"/>
</dbReference>
<evidence type="ECO:0000313" key="9">
    <source>
        <dbReference type="EMBL" id="MDR7306212.1"/>
    </source>
</evidence>
<comment type="caution">
    <text evidence="9">The sequence shown here is derived from an EMBL/GenBank/DDBJ whole genome shotgun (WGS) entry which is preliminary data.</text>
</comment>
<dbReference type="CDD" id="cd06225">
    <property type="entry name" value="HAMP"/>
    <property type="match status" value="1"/>
</dbReference>
<keyword evidence="10" id="KW-1185">Reference proteome</keyword>
<dbReference type="Gene3D" id="3.30.565.10">
    <property type="entry name" value="Histidine kinase-like ATPase, C-terminal domain"/>
    <property type="match status" value="1"/>
</dbReference>
<evidence type="ECO:0000256" key="5">
    <source>
        <dbReference type="ARBA" id="ARBA00022679"/>
    </source>
</evidence>
<gene>
    <name evidence="9" type="ORF">J2X15_001490</name>
</gene>
<dbReference type="SUPFAM" id="SSF55874">
    <property type="entry name" value="ATPase domain of HSP90 chaperone/DNA topoisomerase II/histidine kinase"/>
    <property type="match status" value="1"/>
</dbReference>
<comment type="subcellular location">
    <subcellularLocation>
        <location evidence="2">Membrane</location>
    </subcellularLocation>
</comment>
<dbReference type="PROSITE" id="PS50885">
    <property type="entry name" value="HAMP"/>
    <property type="match status" value="1"/>
</dbReference>
<feature type="domain" description="Histidine kinase" evidence="7">
    <location>
        <begin position="312"/>
        <end position="554"/>
    </location>
</feature>
<name>A0ABU1ZKY4_9BURK</name>
<comment type="catalytic activity">
    <reaction evidence="1">
        <text>ATP + protein L-histidine = ADP + protein N-phospho-L-histidine.</text>
        <dbReference type="EC" id="2.7.13.3"/>
    </reaction>
</comment>
<dbReference type="PANTHER" id="PTHR43065">
    <property type="entry name" value="SENSOR HISTIDINE KINASE"/>
    <property type="match status" value="1"/>
</dbReference>
<dbReference type="SMART" id="SM00388">
    <property type="entry name" value="HisKA"/>
    <property type="match status" value="1"/>
</dbReference>
<sequence>MGLSLPKSLRSQFILAVAALATLVLAGGVTAVYALHVNTNATRLLVEKRLGQMQDAQNLVRSTLLIEREAYQLATAVSVADMRDSYADILKHLESFDHTIDRLAATDDDIGVLDLHQSSQLFRNTVNIVGQLREGALKAAGASSPNNAESEQQFHTELREQAGQMVETTQAQSDRVTQEYREAMLALAETSQKNQRWVTVLLSASLLLAWAVAQSFLGKHVLARLELVSESLRKTEIGEGSFVVPVRGQDEIGAMARAVEQFQEDRRQLALANAALLVEKTRQEELIRKLAQAHSQLLQSEKLASIGQLAAGVAHEINNPVAFVNSNLGTLQGYVEDLFKTLAAYEQSEKEMSPATQKAMRDLKQQIDIVYLREDMSSLLAESMSGLQRVKRIVQDLRNFSHVDATDKQWANLEAGLDSTLNVVWSALKDKVEVQKEYGAIPEIECIPSQINQVFMNLLINAGQAIEGRGVVTLRTGYDSTHIWVDVQDTGGGIPPENLDRIFDPFFTTKPVGTGTGLGLSIAYGIVSRHGGRIEVKSEPGKGATFRVLLPRQTVVAPAETHSEAV</sequence>
<dbReference type="PRINTS" id="PR00344">
    <property type="entry name" value="BCTRLSENSOR"/>
</dbReference>
<evidence type="ECO:0000256" key="6">
    <source>
        <dbReference type="ARBA" id="ARBA00022777"/>
    </source>
</evidence>
<dbReference type="Gene3D" id="1.10.287.130">
    <property type="match status" value="1"/>
</dbReference>
<dbReference type="Proteomes" id="UP001268089">
    <property type="component" value="Unassembled WGS sequence"/>
</dbReference>
<dbReference type="InterPro" id="IPR003661">
    <property type="entry name" value="HisK_dim/P_dom"/>
</dbReference>
<dbReference type="CDD" id="cd16943">
    <property type="entry name" value="HATPase_AtoS-like"/>
    <property type="match status" value="1"/>
</dbReference>
<protein>
    <recommendedName>
        <fullName evidence="3">histidine kinase</fullName>
        <ecNumber evidence="3">2.7.13.3</ecNumber>
    </recommendedName>
</protein>
<feature type="domain" description="HAMP" evidence="8">
    <location>
        <begin position="219"/>
        <end position="271"/>
    </location>
</feature>
<dbReference type="GO" id="GO:0016301">
    <property type="term" value="F:kinase activity"/>
    <property type="evidence" value="ECO:0007669"/>
    <property type="project" value="UniProtKB-KW"/>
</dbReference>
<dbReference type="EC" id="2.7.13.3" evidence="3"/>
<dbReference type="InterPro" id="IPR003594">
    <property type="entry name" value="HATPase_dom"/>
</dbReference>
<dbReference type="PROSITE" id="PS50109">
    <property type="entry name" value="HIS_KIN"/>
    <property type="match status" value="1"/>
</dbReference>
<dbReference type="InterPro" id="IPR005467">
    <property type="entry name" value="His_kinase_dom"/>
</dbReference>
<dbReference type="InterPro" id="IPR036890">
    <property type="entry name" value="HATPase_C_sf"/>
</dbReference>
<evidence type="ECO:0000256" key="3">
    <source>
        <dbReference type="ARBA" id="ARBA00012438"/>
    </source>
</evidence>
<dbReference type="EMBL" id="JAVDXO010000002">
    <property type="protein sequence ID" value="MDR7306212.1"/>
    <property type="molecule type" value="Genomic_DNA"/>
</dbReference>
<keyword evidence="4" id="KW-0597">Phosphoprotein</keyword>
<dbReference type="PANTHER" id="PTHR43065:SF50">
    <property type="entry name" value="HISTIDINE KINASE"/>
    <property type="match status" value="1"/>
</dbReference>
<dbReference type="Pfam" id="PF02518">
    <property type="entry name" value="HATPase_c"/>
    <property type="match status" value="1"/>
</dbReference>
<keyword evidence="6 9" id="KW-0418">Kinase</keyword>
<organism evidence="9 10">
    <name type="scientific">Rhodoferax saidenbachensis</name>
    <dbReference type="NCBI Taxonomy" id="1484693"/>
    <lineage>
        <taxon>Bacteria</taxon>
        <taxon>Pseudomonadati</taxon>
        <taxon>Pseudomonadota</taxon>
        <taxon>Betaproteobacteria</taxon>
        <taxon>Burkholderiales</taxon>
        <taxon>Comamonadaceae</taxon>
        <taxon>Rhodoferax</taxon>
    </lineage>
</organism>
<evidence type="ECO:0000256" key="1">
    <source>
        <dbReference type="ARBA" id="ARBA00000085"/>
    </source>
</evidence>
<keyword evidence="5" id="KW-0808">Transferase</keyword>
<dbReference type="RefSeq" id="WP_310340969.1">
    <property type="nucleotide sequence ID" value="NZ_JAVDXO010000002.1"/>
</dbReference>
<accession>A0ABU1ZKY4</accession>
<dbReference type="Gene3D" id="6.10.340.10">
    <property type="match status" value="1"/>
</dbReference>
<dbReference type="SUPFAM" id="SSF47384">
    <property type="entry name" value="Homodimeric domain of signal transducing histidine kinase"/>
    <property type="match status" value="1"/>
</dbReference>
<evidence type="ECO:0000256" key="4">
    <source>
        <dbReference type="ARBA" id="ARBA00022553"/>
    </source>
</evidence>
<evidence type="ECO:0000313" key="10">
    <source>
        <dbReference type="Proteomes" id="UP001268089"/>
    </source>
</evidence>
<dbReference type="InterPro" id="IPR036097">
    <property type="entry name" value="HisK_dim/P_sf"/>
</dbReference>
<dbReference type="CDD" id="cd00082">
    <property type="entry name" value="HisKA"/>
    <property type="match status" value="1"/>
</dbReference>
<evidence type="ECO:0000256" key="2">
    <source>
        <dbReference type="ARBA" id="ARBA00004370"/>
    </source>
</evidence>
<evidence type="ECO:0000259" key="7">
    <source>
        <dbReference type="PROSITE" id="PS50109"/>
    </source>
</evidence>
<dbReference type="SMART" id="SM00387">
    <property type="entry name" value="HATPase_c"/>
    <property type="match status" value="1"/>
</dbReference>
<dbReference type="InterPro" id="IPR003660">
    <property type="entry name" value="HAMP_dom"/>
</dbReference>
<evidence type="ECO:0000259" key="8">
    <source>
        <dbReference type="PROSITE" id="PS50885"/>
    </source>
</evidence>
<proteinExistence type="predicted"/>